<proteinExistence type="predicted"/>
<feature type="compositionally biased region" description="Pro residues" evidence="1">
    <location>
        <begin position="17"/>
        <end position="28"/>
    </location>
</feature>
<dbReference type="InterPro" id="IPR050228">
    <property type="entry name" value="Carboxylesterase_BioH"/>
</dbReference>
<feature type="region of interest" description="Disordered" evidence="1">
    <location>
        <begin position="12"/>
        <end position="32"/>
    </location>
</feature>
<keyword evidence="4" id="KW-1185">Reference proteome</keyword>
<dbReference type="RefSeq" id="WP_133587373.1">
    <property type="nucleotide sequence ID" value="NZ_SNVV01000001.1"/>
</dbReference>
<dbReference type="PRINTS" id="PR00111">
    <property type="entry name" value="ABHYDROLASE"/>
</dbReference>
<protein>
    <submittedName>
        <fullName evidence="3">Pimeloyl-ACP methyl ester carboxylesterase</fullName>
    </submittedName>
</protein>
<dbReference type="Gene3D" id="3.40.50.1820">
    <property type="entry name" value="alpha/beta hydrolase"/>
    <property type="match status" value="1"/>
</dbReference>
<evidence type="ECO:0000313" key="3">
    <source>
        <dbReference type="EMBL" id="TDN56763.1"/>
    </source>
</evidence>
<reference evidence="3 4" key="1">
    <citation type="submission" date="2019-03" db="EMBL/GenBank/DDBJ databases">
        <title>Genomic Encyclopedia of Type Strains, Phase IV (KMG-IV): sequencing the most valuable type-strain genomes for metagenomic binning, comparative biology and taxonomic classification.</title>
        <authorList>
            <person name="Goeker M."/>
        </authorList>
    </citation>
    <scope>NUCLEOTIDE SEQUENCE [LARGE SCALE GENOMIC DNA]</scope>
    <source>
        <strain evidence="3 4">DSM 12121</strain>
    </source>
</reference>
<gene>
    <name evidence="3" type="ORF">C7389_101142</name>
</gene>
<dbReference type="AlphaFoldDB" id="A0A4R6EG29"/>
<evidence type="ECO:0000256" key="1">
    <source>
        <dbReference type="SAM" id="MobiDB-lite"/>
    </source>
</evidence>
<dbReference type="Proteomes" id="UP000295129">
    <property type="component" value="Unassembled WGS sequence"/>
</dbReference>
<dbReference type="PANTHER" id="PTHR43194">
    <property type="entry name" value="HYDROLASE ALPHA/BETA FOLD FAMILY"/>
    <property type="match status" value="1"/>
</dbReference>
<name>A0A4R6EG29_9RHOO</name>
<dbReference type="InterPro" id="IPR000073">
    <property type="entry name" value="AB_hydrolase_1"/>
</dbReference>
<dbReference type="SUPFAM" id="SSF53474">
    <property type="entry name" value="alpha/beta-Hydrolases"/>
    <property type="match status" value="1"/>
</dbReference>
<dbReference type="InterPro" id="IPR029058">
    <property type="entry name" value="AB_hydrolase_fold"/>
</dbReference>
<evidence type="ECO:0000259" key="2">
    <source>
        <dbReference type="Pfam" id="PF00561"/>
    </source>
</evidence>
<dbReference type="PANTHER" id="PTHR43194:SF2">
    <property type="entry name" value="PEROXISOMAL MEMBRANE PROTEIN LPX1"/>
    <property type="match status" value="1"/>
</dbReference>
<organism evidence="3 4">
    <name type="scientific">Azoarcus indigens</name>
    <dbReference type="NCBI Taxonomy" id="29545"/>
    <lineage>
        <taxon>Bacteria</taxon>
        <taxon>Pseudomonadati</taxon>
        <taxon>Pseudomonadota</taxon>
        <taxon>Betaproteobacteria</taxon>
        <taxon>Rhodocyclales</taxon>
        <taxon>Zoogloeaceae</taxon>
        <taxon>Azoarcus</taxon>
    </lineage>
</organism>
<dbReference type="EMBL" id="SNVV01000001">
    <property type="protein sequence ID" value="TDN56763.1"/>
    <property type="molecule type" value="Genomic_DNA"/>
</dbReference>
<evidence type="ECO:0000313" key="4">
    <source>
        <dbReference type="Proteomes" id="UP000295129"/>
    </source>
</evidence>
<accession>A0A4R6EG29</accession>
<sequence length="313" mass="34124">MSLISALRRLFDSPQPLRNPPPVSPPPADEPRLREVQCLGPHGLHRMAYVEWGDPANPRVLVCAHGLTRNSRDFDHLARALSSHYRVVCPDVVGRGRSDWLGVKADYGFPVYVGDMVTLLARLDVEEVHWVGTSMGGLIGMLLASQPHTPVRRLVLNDVGPVVTAASLRRIGQYVGKAPRFDSMAAAEAYIREVSAPFGALSDEQWRHLTVHSVRKVEGGYTMCYDPGIGDAFRNTPLVADVDLWSVYDRIACPTLALRGAASDLLEPATLQAMAGRGPCARTVEFAGVGHAPMLMSAEQIAVVRDFLLESEA</sequence>
<dbReference type="Pfam" id="PF00561">
    <property type="entry name" value="Abhydrolase_1"/>
    <property type="match status" value="1"/>
</dbReference>
<comment type="caution">
    <text evidence="3">The sequence shown here is derived from an EMBL/GenBank/DDBJ whole genome shotgun (WGS) entry which is preliminary data.</text>
</comment>
<dbReference type="OrthoDB" id="8543939at2"/>
<feature type="domain" description="AB hydrolase-1" evidence="2">
    <location>
        <begin position="60"/>
        <end position="291"/>
    </location>
</feature>